<sequence>DGFHQGRVSLDLHLHHRRRYYRGGGRLNRRAGAAMPARSRRPSRRGPLRRRGRVVHGLGRPGSGPGGSGWCAGTGRELPEHAGSRGRRKRECRIAGRFPRGL</sequence>
<feature type="region of interest" description="Disordered" evidence="1">
    <location>
        <begin position="29"/>
        <end position="102"/>
    </location>
</feature>
<feature type="non-terminal residue" evidence="2">
    <location>
        <position position="102"/>
    </location>
</feature>
<evidence type="ECO:0000313" key="2">
    <source>
        <dbReference type="EMBL" id="CAA9473732.1"/>
    </source>
</evidence>
<feature type="non-terminal residue" evidence="2">
    <location>
        <position position="1"/>
    </location>
</feature>
<name>A0A6J4RS88_9ACTN</name>
<reference evidence="2" key="1">
    <citation type="submission" date="2020-02" db="EMBL/GenBank/DDBJ databases">
        <authorList>
            <person name="Meier V. D."/>
        </authorList>
    </citation>
    <scope>NUCLEOTIDE SEQUENCE</scope>
    <source>
        <strain evidence="2">AVDCRST_MAG05</strain>
    </source>
</reference>
<evidence type="ECO:0000256" key="1">
    <source>
        <dbReference type="SAM" id="MobiDB-lite"/>
    </source>
</evidence>
<protein>
    <submittedName>
        <fullName evidence="2">Uncharacterized protein</fullName>
    </submittedName>
</protein>
<feature type="compositionally biased region" description="Gly residues" evidence="1">
    <location>
        <begin position="59"/>
        <end position="72"/>
    </location>
</feature>
<accession>A0A6J4RS88</accession>
<organism evidence="2">
    <name type="scientific">uncultured Rubrobacteraceae bacterium</name>
    <dbReference type="NCBI Taxonomy" id="349277"/>
    <lineage>
        <taxon>Bacteria</taxon>
        <taxon>Bacillati</taxon>
        <taxon>Actinomycetota</taxon>
        <taxon>Rubrobacteria</taxon>
        <taxon>Rubrobacterales</taxon>
        <taxon>Rubrobacteraceae</taxon>
        <taxon>environmental samples</taxon>
    </lineage>
</organism>
<feature type="compositionally biased region" description="Basic residues" evidence="1">
    <location>
        <begin position="38"/>
        <end position="54"/>
    </location>
</feature>
<dbReference type="EMBL" id="CADCVM010000090">
    <property type="protein sequence ID" value="CAA9473732.1"/>
    <property type="molecule type" value="Genomic_DNA"/>
</dbReference>
<proteinExistence type="predicted"/>
<gene>
    <name evidence="2" type="ORF">AVDCRST_MAG05-756</name>
</gene>
<dbReference type="AlphaFoldDB" id="A0A6J4RS88"/>